<dbReference type="Gene3D" id="2.60.40.790">
    <property type="match status" value="1"/>
</dbReference>
<dbReference type="PANTHER" id="PTHR11527">
    <property type="entry name" value="HEAT-SHOCK PROTEIN 20 FAMILY MEMBER"/>
    <property type="match status" value="1"/>
</dbReference>
<evidence type="ECO:0000256" key="2">
    <source>
        <dbReference type="RuleBase" id="RU003616"/>
    </source>
</evidence>
<reference evidence="4 5" key="1">
    <citation type="submission" date="2018-10" db="EMBL/GenBank/DDBJ databases">
        <title>Draft Genome Sequence of Anaerotignum sp. KCTC 15736.</title>
        <authorList>
            <person name="Choi S.H."/>
            <person name="Kim J.S."/>
            <person name="Kang S.W."/>
            <person name="Lee J.S."/>
            <person name="Park S.H."/>
        </authorList>
    </citation>
    <scope>NUCLEOTIDE SEQUENCE [LARGE SCALE GENOMIC DNA]</scope>
    <source>
        <strain evidence="4 5">KCTC 15736</strain>
    </source>
</reference>
<comment type="similarity">
    <text evidence="1 2">Belongs to the small heat shock protein (HSP20) family.</text>
</comment>
<sequence>MMMHNYLGDNLFDEDWADTPLMREYFGKGNFLYGKHAKHLLRTDVRETEDAIEADIDLPGFKKDEIQVHLENGYLTVSAEKHADKQAGKGKYLRQERYSGTVSRTFYVGDALKPDDVKAKYEDGVLVVSLSKKAPEAIEQRSQIAIEG</sequence>
<comment type="caution">
    <text evidence="4">The sequence shown here is derived from an EMBL/GenBank/DDBJ whole genome shotgun (WGS) entry which is preliminary data.</text>
</comment>
<evidence type="ECO:0000256" key="1">
    <source>
        <dbReference type="PROSITE-ProRule" id="PRU00285"/>
    </source>
</evidence>
<evidence type="ECO:0000259" key="3">
    <source>
        <dbReference type="PROSITE" id="PS01031"/>
    </source>
</evidence>
<dbReference type="GeneID" id="86193981"/>
<dbReference type="SUPFAM" id="SSF49764">
    <property type="entry name" value="HSP20-like chaperones"/>
    <property type="match status" value="1"/>
</dbReference>
<proteinExistence type="inferred from homology"/>
<keyword evidence="5" id="KW-1185">Reference proteome</keyword>
<dbReference type="InterPro" id="IPR031107">
    <property type="entry name" value="Small_HSP"/>
</dbReference>
<name>A0A401LD65_9FIRM</name>
<evidence type="ECO:0000313" key="4">
    <source>
        <dbReference type="EMBL" id="GCB29325.1"/>
    </source>
</evidence>
<dbReference type="RefSeq" id="WP_016407268.1">
    <property type="nucleotide sequence ID" value="NZ_DAVZTY010000008.1"/>
</dbReference>
<dbReference type="PROSITE" id="PS01031">
    <property type="entry name" value="SHSP"/>
    <property type="match status" value="1"/>
</dbReference>
<dbReference type="Pfam" id="PF00011">
    <property type="entry name" value="HSP20"/>
    <property type="match status" value="1"/>
</dbReference>
<evidence type="ECO:0000313" key="5">
    <source>
        <dbReference type="Proteomes" id="UP000287361"/>
    </source>
</evidence>
<dbReference type="InterPro" id="IPR008978">
    <property type="entry name" value="HSP20-like_chaperone"/>
</dbReference>
<dbReference type="AlphaFoldDB" id="A0A401LD65"/>
<gene>
    <name evidence="4" type="ORF">KGMB03357_09860</name>
</gene>
<accession>A0A401LD65</accession>
<dbReference type="OrthoDB" id="9811615at2"/>
<dbReference type="CDD" id="cd06471">
    <property type="entry name" value="ACD_LpsHSP_like"/>
    <property type="match status" value="1"/>
</dbReference>
<dbReference type="InterPro" id="IPR002068">
    <property type="entry name" value="A-crystallin/Hsp20_dom"/>
</dbReference>
<dbReference type="EMBL" id="BHVZ01000001">
    <property type="protein sequence ID" value="GCB29325.1"/>
    <property type="molecule type" value="Genomic_DNA"/>
</dbReference>
<organism evidence="4 5">
    <name type="scientific">Anaerotignum faecicola</name>
    <dbReference type="NCBI Taxonomy" id="2358141"/>
    <lineage>
        <taxon>Bacteria</taxon>
        <taxon>Bacillati</taxon>
        <taxon>Bacillota</taxon>
        <taxon>Clostridia</taxon>
        <taxon>Lachnospirales</taxon>
        <taxon>Anaerotignaceae</taxon>
        <taxon>Anaerotignum</taxon>
    </lineage>
</organism>
<protein>
    <recommendedName>
        <fullName evidence="3">SHSP domain-containing protein</fullName>
    </recommendedName>
</protein>
<feature type="domain" description="SHSP" evidence="3">
    <location>
        <begin position="34"/>
        <end position="147"/>
    </location>
</feature>
<dbReference type="Proteomes" id="UP000287361">
    <property type="component" value="Unassembled WGS sequence"/>
</dbReference>